<evidence type="ECO:0000313" key="2">
    <source>
        <dbReference type="Proteomes" id="UP001140234"/>
    </source>
</evidence>
<dbReference type="EMBL" id="JANBUJ010002319">
    <property type="protein sequence ID" value="KAJ2764520.1"/>
    <property type="molecule type" value="Genomic_DNA"/>
</dbReference>
<protein>
    <submittedName>
        <fullName evidence="1">Zinc finger HIT domain-containing protein 1</fullName>
    </submittedName>
</protein>
<evidence type="ECO:0000313" key="1">
    <source>
        <dbReference type="EMBL" id="KAJ2764520.1"/>
    </source>
</evidence>
<accession>A0ACC1JP54</accession>
<name>A0ACC1JP54_9FUNG</name>
<reference evidence="1" key="1">
    <citation type="submission" date="2022-07" db="EMBL/GenBank/DDBJ databases">
        <title>Phylogenomic reconstructions and comparative analyses of Kickxellomycotina fungi.</title>
        <authorList>
            <person name="Reynolds N.K."/>
            <person name="Stajich J.E."/>
            <person name="Barry K."/>
            <person name="Grigoriev I.V."/>
            <person name="Crous P."/>
            <person name="Smith M.E."/>
        </authorList>
    </citation>
    <scope>NUCLEOTIDE SEQUENCE</scope>
    <source>
        <strain evidence="1">CBS 109366</strain>
    </source>
</reference>
<sequence>MQSARRAVGRTGYHWDQATIEQRKRARLQRLESENYTSIPELDTELAADSAKQGKAVAQPLRPWRKKSRLLMQRRVFADVLAAEAAAGGQEPLLYLACTVAAQSPPRHFCSVCGYKGLYTCVSCGMRFCSLPCKSTHADTRCLKAVA</sequence>
<gene>
    <name evidence="1" type="primary">ZNHIT1</name>
    <name evidence="1" type="ORF">IWQ57_005137</name>
</gene>
<proteinExistence type="predicted"/>
<keyword evidence="2" id="KW-1185">Reference proteome</keyword>
<comment type="caution">
    <text evidence="1">The sequence shown here is derived from an EMBL/GenBank/DDBJ whole genome shotgun (WGS) entry which is preliminary data.</text>
</comment>
<organism evidence="1 2">
    <name type="scientific">Coemansia nantahalensis</name>
    <dbReference type="NCBI Taxonomy" id="2789366"/>
    <lineage>
        <taxon>Eukaryota</taxon>
        <taxon>Fungi</taxon>
        <taxon>Fungi incertae sedis</taxon>
        <taxon>Zoopagomycota</taxon>
        <taxon>Kickxellomycotina</taxon>
        <taxon>Kickxellomycetes</taxon>
        <taxon>Kickxellales</taxon>
        <taxon>Kickxellaceae</taxon>
        <taxon>Coemansia</taxon>
    </lineage>
</organism>
<dbReference type="Proteomes" id="UP001140234">
    <property type="component" value="Unassembled WGS sequence"/>
</dbReference>